<evidence type="ECO:0000313" key="3">
    <source>
        <dbReference type="Proteomes" id="UP001497497"/>
    </source>
</evidence>
<protein>
    <submittedName>
        <fullName evidence="2">Uncharacterized protein</fullName>
    </submittedName>
</protein>
<dbReference type="Proteomes" id="UP001497497">
    <property type="component" value="Unassembled WGS sequence"/>
</dbReference>
<keyword evidence="3" id="KW-1185">Reference proteome</keyword>
<sequence>MNIRFVVLFTLAILGGSSAVCTWKTWRKWPHCIWNRDVTQSTQSGTEELFDVILGLVNKAPEGILSSELADTSQKVKELSDALAGSASEEDVASVIKEVTDTLGGDTVISALFDDDLRYGDKIMNKGLSLLKGLVDKGRELKASGKAIDHVLVAISKTASALNATVKNIVDIAEYEKSGTQEPVKAGNGSDDVLIFADDQQPKSNNDDTSDGVKQSRSFKICLRWLLWWKICAEWS</sequence>
<name>A0AAV2I6P5_LYMST</name>
<gene>
    <name evidence="2" type="ORF">GSLYS_00015974001</name>
</gene>
<dbReference type="EMBL" id="CAXITT010000483">
    <property type="protein sequence ID" value="CAL1542380.1"/>
    <property type="molecule type" value="Genomic_DNA"/>
</dbReference>
<dbReference type="AlphaFoldDB" id="A0AAV2I6P5"/>
<feature type="chain" id="PRO_5043662749" evidence="1">
    <location>
        <begin position="20"/>
        <end position="236"/>
    </location>
</feature>
<keyword evidence="1" id="KW-0732">Signal</keyword>
<feature type="signal peptide" evidence="1">
    <location>
        <begin position="1"/>
        <end position="19"/>
    </location>
</feature>
<evidence type="ECO:0000256" key="1">
    <source>
        <dbReference type="SAM" id="SignalP"/>
    </source>
</evidence>
<proteinExistence type="predicted"/>
<organism evidence="2 3">
    <name type="scientific">Lymnaea stagnalis</name>
    <name type="common">Great pond snail</name>
    <name type="synonym">Helix stagnalis</name>
    <dbReference type="NCBI Taxonomy" id="6523"/>
    <lineage>
        <taxon>Eukaryota</taxon>
        <taxon>Metazoa</taxon>
        <taxon>Spiralia</taxon>
        <taxon>Lophotrochozoa</taxon>
        <taxon>Mollusca</taxon>
        <taxon>Gastropoda</taxon>
        <taxon>Heterobranchia</taxon>
        <taxon>Euthyneura</taxon>
        <taxon>Panpulmonata</taxon>
        <taxon>Hygrophila</taxon>
        <taxon>Lymnaeoidea</taxon>
        <taxon>Lymnaeidae</taxon>
        <taxon>Lymnaea</taxon>
    </lineage>
</organism>
<evidence type="ECO:0000313" key="2">
    <source>
        <dbReference type="EMBL" id="CAL1542380.1"/>
    </source>
</evidence>
<reference evidence="2 3" key="1">
    <citation type="submission" date="2024-04" db="EMBL/GenBank/DDBJ databases">
        <authorList>
            <consortium name="Genoscope - CEA"/>
            <person name="William W."/>
        </authorList>
    </citation>
    <scope>NUCLEOTIDE SEQUENCE [LARGE SCALE GENOMIC DNA]</scope>
</reference>
<comment type="caution">
    <text evidence="2">The sequence shown here is derived from an EMBL/GenBank/DDBJ whole genome shotgun (WGS) entry which is preliminary data.</text>
</comment>
<accession>A0AAV2I6P5</accession>